<protein>
    <submittedName>
        <fullName evidence="1">Uncharacterized protein</fullName>
    </submittedName>
</protein>
<comment type="caution">
    <text evidence="1">The sequence shown here is derived from an EMBL/GenBank/DDBJ whole genome shotgun (WGS) entry which is preliminary data.</text>
</comment>
<reference evidence="1 2" key="1">
    <citation type="journal article" date="2012" name="Int. J. Syst. Evol. Microbiol.">
        <title>Vibrio caribbeanicus sp. nov., isolated from the marine sponge Scleritoderma cyanea.</title>
        <authorList>
            <person name="Hoffmann M."/>
            <person name="Monday S.R."/>
            <person name="Allard M.W."/>
            <person name="Strain E.A."/>
            <person name="Whittaker P."/>
            <person name="Naum M."/>
            <person name="McCarthy P.J."/>
            <person name="Lopez J.V."/>
            <person name="Fischer M."/>
            <person name="Brown E.W."/>
        </authorList>
    </citation>
    <scope>NUCLEOTIDE SEQUENCE [LARGE SCALE GENOMIC DNA]</scope>
    <source>
        <strain evidence="1 2">ATCC 700023</strain>
    </source>
</reference>
<accession>F9S303</accession>
<dbReference type="EMBL" id="AFWF01000166">
    <property type="protein sequence ID" value="EGU38562.1"/>
    <property type="molecule type" value="Genomic_DNA"/>
</dbReference>
<dbReference type="Proteomes" id="UP000004605">
    <property type="component" value="Unassembled WGS sequence"/>
</dbReference>
<organism evidence="1 2">
    <name type="scientific">Vibrio ichthyoenteri ATCC 700023</name>
    <dbReference type="NCBI Taxonomy" id="870968"/>
    <lineage>
        <taxon>Bacteria</taxon>
        <taxon>Pseudomonadati</taxon>
        <taxon>Pseudomonadota</taxon>
        <taxon>Gammaproteobacteria</taxon>
        <taxon>Vibrionales</taxon>
        <taxon>Vibrionaceae</taxon>
        <taxon>Vibrio</taxon>
    </lineage>
</organism>
<dbReference type="AlphaFoldDB" id="F9S303"/>
<name>F9S303_9VIBR</name>
<sequence length="56" mass="6296">MFFIGVLLGFGAAVMMMNSAVKHINRQTKMNKIRLKRAKAALDDALLLVNQYEQGK</sequence>
<keyword evidence="2" id="KW-1185">Reference proteome</keyword>
<gene>
    <name evidence="1" type="ORF">VII00023_10544</name>
</gene>
<evidence type="ECO:0000313" key="1">
    <source>
        <dbReference type="EMBL" id="EGU38562.1"/>
    </source>
</evidence>
<proteinExistence type="predicted"/>
<evidence type="ECO:0000313" key="2">
    <source>
        <dbReference type="Proteomes" id="UP000004605"/>
    </source>
</evidence>